<dbReference type="GO" id="GO:0000981">
    <property type="term" value="F:DNA-binding transcription factor activity, RNA polymerase II-specific"/>
    <property type="evidence" value="ECO:0007669"/>
    <property type="project" value="TreeGrafter"/>
</dbReference>
<keyword evidence="9" id="KW-0804">Transcription</keyword>
<feature type="region of interest" description="Disordered" evidence="12">
    <location>
        <begin position="215"/>
        <end position="234"/>
    </location>
</feature>
<evidence type="ECO:0000256" key="12">
    <source>
        <dbReference type="SAM" id="MobiDB-lite"/>
    </source>
</evidence>
<name>A0A8K0P497_LADFU</name>
<evidence type="ECO:0000313" key="14">
    <source>
        <dbReference type="EMBL" id="KAG8232552.1"/>
    </source>
</evidence>
<dbReference type="Proteomes" id="UP000792457">
    <property type="component" value="Unassembled WGS sequence"/>
</dbReference>
<keyword evidence="4" id="KW-0677">Repeat</keyword>
<feature type="domain" description="C2H2-type" evidence="13">
    <location>
        <begin position="568"/>
        <end position="595"/>
    </location>
</feature>
<keyword evidence="5 11" id="KW-0863">Zinc-finger</keyword>
<evidence type="ECO:0000256" key="8">
    <source>
        <dbReference type="ARBA" id="ARBA00023125"/>
    </source>
</evidence>
<feature type="domain" description="C2H2-type" evidence="13">
    <location>
        <begin position="421"/>
        <end position="443"/>
    </location>
</feature>
<keyword evidence="15" id="KW-1185">Reference proteome</keyword>
<feature type="non-terminal residue" evidence="14">
    <location>
        <position position="1"/>
    </location>
</feature>
<feature type="domain" description="C2H2-type" evidence="13">
    <location>
        <begin position="596"/>
        <end position="623"/>
    </location>
</feature>
<evidence type="ECO:0000259" key="13">
    <source>
        <dbReference type="PROSITE" id="PS50157"/>
    </source>
</evidence>
<dbReference type="PANTHER" id="PTHR14196">
    <property type="entry name" value="ODD-SKIPPED - RELATED"/>
    <property type="match status" value="1"/>
</dbReference>
<dbReference type="GO" id="GO:0005634">
    <property type="term" value="C:nucleus"/>
    <property type="evidence" value="ECO:0007669"/>
    <property type="project" value="UniProtKB-SubCell"/>
</dbReference>
<accession>A0A8K0P497</accession>
<dbReference type="SUPFAM" id="SSF57667">
    <property type="entry name" value="beta-beta-alpha zinc fingers"/>
    <property type="match status" value="4"/>
</dbReference>
<evidence type="ECO:0000256" key="7">
    <source>
        <dbReference type="ARBA" id="ARBA00023015"/>
    </source>
</evidence>
<dbReference type="PROSITE" id="PS50157">
    <property type="entry name" value="ZINC_FINGER_C2H2_2"/>
    <property type="match status" value="7"/>
</dbReference>
<dbReference type="PROSITE" id="PS00028">
    <property type="entry name" value="ZINC_FINGER_C2H2_1"/>
    <property type="match status" value="6"/>
</dbReference>
<dbReference type="AlphaFoldDB" id="A0A8K0P497"/>
<dbReference type="GO" id="GO:0008270">
    <property type="term" value="F:zinc ion binding"/>
    <property type="evidence" value="ECO:0007669"/>
    <property type="project" value="UniProtKB-KW"/>
</dbReference>
<reference evidence="14" key="2">
    <citation type="submission" date="2017-10" db="EMBL/GenBank/DDBJ databases">
        <title>Ladona fulva Genome sequencing and assembly.</title>
        <authorList>
            <person name="Murali S."/>
            <person name="Richards S."/>
            <person name="Bandaranaike D."/>
            <person name="Bellair M."/>
            <person name="Blankenburg K."/>
            <person name="Chao H."/>
            <person name="Dinh H."/>
            <person name="Doddapaneni H."/>
            <person name="Dugan-Rocha S."/>
            <person name="Elkadiri S."/>
            <person name="Gnanaolivu R."/>
            <person name="Hernandez B."/>
            <person name="Skinner E."/>
            <person name="Javaid M."/>
            <person name="Lee S."/>
            <person name="Li M."/>
            <person name="Ming W."/>
            <person name="Munidasa M."/>
            <person name="Muniz J."/>
            <person name="Nguyen L."/>
            <person name="Hughes D."/>
            <person name="Osuji N."/>
            <person name="Pu L.-L."/>
            <person name="Puazo M."/>
            <person name="Qu C."/>
            <person name="Quiroz J."/>
            <person name="Raj R."/>
            <person name="Weissenberger G."/>
            <person name="Xin Y."/>
            <person name="Zou X."/>
            <person name="Han Y."/>
            <person name="Worley K."/>
            <person name="Muzny D."/>
            <person name="Gibbs R."/>
        </authorList>
    </citation>
    <scope>NUCLEOTIDE SEQUENCE</scope>
    <source>
        <strain evidence="14">Sampled in the wild</strain>
    </source>
</reference>
<feature type="compositionally biased region" description="Basic residues" evidence="12">
    <location>
        <begin position="215"/>
        <end position="224"/>
    </location>
</feature>
<feature type="region of interest" description="Disordered" evidence="12">
    <location>
        <begin position="22"/>
        <end position="49"/>
    </location>
</feature>
<evidence type="ECO:0000256" key="2">
    <source>
        <dbReference type="ARBA" id="ARBA00006991"/>
    </source>
</evidence>
<feature type="domain" description="C2H2-type" evidence="13">
    <location>
        <begin position="456"/>
        <end position="483"/>
    </location>
</feature>
<dbReference type="FunFam" id="3.30.160.60:FF:001480">
    <property type="entry name" value="Si:cabz01071911.3"/>
    <property type="match status" value="1"/>
</dbReference>
<organism evidence="14 15">
    <name type="scientific">Ladona fulva</name>
    <name type="common">Scarce chaser dragonfly</name>
    <name type="synonym">Libellula fulva</name>
    <dbReference type="NCBI Taxonomy" id="123851"/>
    <lineage>
        <taxon>Eukaryota</taxon>
        <taxon>Metazoa</taxon>
        <taxon>Ecdysozoa</taxon>
        <taxon>Arthropoda</taxon>
        <taxon>Hexapoda</taxon>
        <taxon>Insecta</taxon>
        <taxon>Pterygota</taxon>
        <taxon>Palaeoptera</taxon>
        <taxon>Odonata</taxon>
        <taxon>Epiprocta</taxon>
        <taxon>Anisoptera</taxon>
        <taxon>Libelluloidea</taxon>
        <taxon>Libellulidae</taxon>
        <taxon>Ladona</taxon>
    </lineage>
</organism>
<dbReference type="FunFam" id="3.30.160.60:FF:001573">
    <property type="entry name" value="Zinc finger protein 407"/>
    <property type="match status" value="1"/>
</dbReference>
<dbReference type="SMART" id="SM00355">
    <property type="entry name" value="ZnF_C2H2"/>
    <property type="match status" value="7"/>
</dbReference>
<dbReference type="FunFam" id="3.30.160.60:FF:001289">
    <property type="entry name" value="Zinc finger protein 574"/>
    <property type="match status" value="1"/>
</dbReference>
<evidence type="ECO:0000256" key="4">
    <source>
        <dbReference type="ARBA" id="ARBA00022737"/>
    </source>
</evidence>
<feature type="domain" description="C2H2-type" evidence="13">
    <location>
        <begin position="484"/>
        <end position="511"/>
    </location>
</feature>
<keyword evidence="8" id="KW-0238">DNA-binding</keyword>
<dbReference type="FunFam" id="3.30.160.60:FF:000446">
    <property type="entry name" value="Zinc finger protein"/>
    <property type="match status" value="1"/>
</dbReference>
<gene>
    <name evidence="14" type="ORF">J437_LFUL012902</name>
</gene>
<dbReference type="FunFam" id="3.30.160.60:FF:000161">
    <property type="entry name" value="Zinc finger protein 366"/>
    <property type="match status" value="1"/>
</dbReference>
<dbReference type="InterPro" id="IPR050717">
    <property type="entry name" value="C2H2-ZF_Transcription_Reg"/>
</dbReference>
<feature type="domain" description="C2H2-type" evidence="13">
    <location>
        <begin position="540"/>
        <end position="567"/>
    </location>
</feature>
<evidence type="ECO:0000256" key="9">
    <source>
        <dbReference type="ARBA" id="ARBA00023163"/>
    </source>
</evidence>
<dbReference type="PANTHER" id="PTHR14196:SF12">
    <property type="entry name" value="ZINC FINGER PROTEIN 208-LIKE"/>
    <property type="match status" value="1"/>
</dbReference>
<dbReference type="EMBL" id="KZ308629">
    <property type="protein sequence ID" value="KAG8232552.1"/>
    <property type="molecule type" value="Genomic_DNA"/>
</dbReference>
<keyword evidence="3" id="KW-0479">Metal-binding</keyword>
<keyword evidence="10" id="KW-0539">Nucleus</keyword>
<comment type="similarity">
    <text evidence="2">Belongs to the krueppel C2H2-type zinc-finger protein family.</text>
</comment>
<dbReference type="OrthoDB" id="6355685at2759"/>
<dbReference type="InterPro" id="IPR013087">
    <property type="entry name" value="Znf_C2H2_type"/>
</dbReference>
<evidence type="ECO:0000256" key="11">
    <source>
        <dbReference type="PROSITE-ProRule" id="PRU00042"/>
    </source>
</evidence>
<dbReference type="FunFam" id="3.30.160.60:FF:000185">
    <property type="entry name" value="zinc finger protein 319"/>
    <property type="match status" value="1"/>
</dbReference>
<feature type="domain" description="C2H2-type" evidence="13">
    <location>
        <begin position="512"/>
        <end position="539"/>
    </location>
</feature>
<feature type="region of interest" description="Disordered" evidence="12">
    <location>
        <begin position="618"/>
        <end position="640"/>
    </location>
</feature>
<evidence type="ECO:0000256" key="1">
    <source>
        <dbReference type="ARBA" id="ARBA00004123"/>
    </source>
</evidence>
<evidence type="ECO:0000256" key="3">
    <source>
        <dbReference type="ARBA" id="ARBA00022723"/>
    </source>
</evidence>
<reference evidence="14" key="1">
    <citation type="submission" date="2013-04" db="EMBL/GenBank/DDBJ databases">
        <authorList>
            <person name="Qu J."/>
            <person name="Murali S.C."/>
            <person name="Bandaranaike D."/>
            <person name="Bellair M."/>
            <person name="Blankenburg K."/>
            <person name="Chao H."/>
            <person name="Dinh H."/>
            <person name="Doddapaneni H."/>
            <person name="Downs B."/>
            <person name="Dugan-Rocha S."/>
            <person name="Elkadiri S."/>
            <person name="Gnanaolivu R.D."/>
            <person name="Hernandez B."/>
            <person name="Javaid M."/>
            <person name="Jayaseelan J.C."/>
            <person name="Lee S."/>
            <person name="Li M."/>
            <person name="Ming W."/>
            <person name="Munidasa M."/>
            <person name="Muniz J."/>
            <person name="Nguyen L."/>
            <person name="Ongeri F."/>
            <person name="Osuji N."/>
            <person name="Pu L.-L."/>
            <person name="Puazo M."/>
            <person name="Qu C."/>
            <person name="Quiroz J."/>
            <person name="Raj R."/>
            <person name="Weissenberger G."/>
            <person name="Xin Y."/>
            <person name="Zou X."/>
            <person name="Han Y."/>
            <person name="Richards S."/>
            <person name="Worley K."/>
            <person name="Muzny D."/>
            <person name="Gibbs R."/>
        </authorList>
    </citation>
    <scope>NUCLEOTIDE SEQUENCE</scope>
    <source>
        <strain evidence="14">Sampled in the wild</strain>
    </source>
</reference>
<evidence type="ECO:0000256" key="10">
    <source>
        <dbReference type="ARBA" id="ARBA00023242"/>
    </source>
</evidence>
<proteinExistence type="inferred from homology"/>
<keyword evidence="7" id="KW-0805">Transcription regulation</keyword>
<dbReference type="GO" id="GO:0000977">
    <property type="term" value="F:RNA polymerase II transcription regulatory region sequence-specific DNA binding"/>
    <property type="evidence" value="ECO:0007669"/>
    <property type="project" value="TreeGrafter"/>
</dbReference>
<comment type="caution">
    <text evidence="14">The sequence shown here is derived from an EMBL/GenBank/DDBJ whole genome shotgun (WGS) entry which is preliminary data.</text>
</comment>
<dbReference type="Gene3D" id="3.30.160.60">
    <property type="entry name" value="Classic Zinc Finger"/>
    <property type="match status" value="6"/>
</dbReference>
<comment type="subcellular location">
    <subcellularLocation>
        <location evidence="1">Nucleus</location>
    </subcellularLocation>
</comment>
<dbReference type="InterPro" id="IPR036236">
    <property type="entry name" value="Znf_C2H2_sf"/>
</dbReference>
<protein>
    <recommendedName>
        <fullName evidence="13">C2H2-type domain-containing protein</fullName>
    </recommendedName>
</protein>
<evidence type="ECO:0000256" key="6">
    <source>
        <dbReference type="ARBA" id="ARBA00022833"/>
    </source>
</evidence>
<dbReference type="Pfam" id="PF00096">
    <property type="entry name" value="zf-C2H2"/>
    <property type="match status" value="6"/>
</dbReference>
<sequence length="776" mass="86921">MADCDIESKALFKSSDRDIAMRNGPSTVLDPNGALEANSKNVDRNLSDGFARGSNLNSTMFSRMTEKKELGQVFESGRRLKDTEVHGSPIGSFSNHFPLLREGLSRPSLKRTAAGRQRRDARAMYQNTESRFGERSSGMTVEDVLSYYGSMQRREVQPVNYPPYYQQMEDHQMCDSSPQSSSLVHIENMVQSHLPVSHLQVMPNTTNYRGHVVARGRGRGRPRSSWRPSTVQSGAYMRSEDVEEIVVEVDLKPDWAEKEETNPLSEAQKLVPDWISVIPAKTPAVESGNCSRGIDNAIPPAVSARLGPGIEIRRVTKKAKGVGDQRRVEEVKEMKGDNHAVPVLPQLAVAFPGISFHHAKSQRGFMTTSRPVTQEPEMEQITVKTEPENLCVFRDEQKSAEGSVADLVRKPAKKSKEDDVFVCDLCGRSFSERYCLARHIHAHHVASCDNADKRAFPCSVCYKSFTRKANLKKHMRIHSGEKPYVCEECGRAFTFSKNLKQHIRVHGVERPFVCEVCGHAFRFSKNLSQHRGVHAHLKPHQCNVCGRSFTRSTHLSQHLRLHSGEKPFRCSVCGKCFAQRGHAALHTRVHTGERPYCCSVCKRSFSLRAHLVRHMALHQRDGDAGPGRPPPLPRRDRKGNDGVEVIAKEMCVFRDEQNSAEGSVTDVERTRAEKSKEMCVVWCEQISAEGNMADVERTPTEKSKELCVFRDEQKSAEGNVAKKAASVKRIPAIKSEEDEQESAEGGVADVERIPTIKSEEVRILNQISSVDNCTVE</sequence>
<evidence type="ECO:0000313" key="15">
    <source>
        <dbReference type="Proteomes" id="UP000792457"/>
    </source>
</evidence>
<evidence type="ECO:0000256" key="5">
    <source>
        <dbReference type="ARBA" id="ARBA00022771"/>
    </source>
</evidence>
<keyword evidence="6" id="KW-0862">Zinc</keyword>